<dbReference type="SUPFAM" id="SSF55729">
    <property type="entry name" value="Acyl-CoA N-acyltransferases (Nat)"/>
    <property type="match status" value="1"/>
</dbReference>
<accession>A0A1H2A369</accession>
<dbReference type="InterPro" id="IPR000182">
    <property type="entry name" value="GNAT_dom"/>
</dbReference>
<evidence type="ECO:0000313" key="2">
    <source>
        <dbReference type="EMBL" id="SDT39936.1"/>
    </source>
</evidence>
<dbReference type="Proteomes" id="UP000199103">
    <property type="component" value="Chromosome I"/>
</dbReference>
<evidence type="ECO:0000313" key="3">
    <source>
        <dbReference type="Proteomes" id="UP000199103"/>
    </source>
</evidence>
<protein>
    <submittedName>
        <fullName evidence="2">Acetyltransferase (GNAT) family protein</fullName>
    </submittedName>
</protein>
<dbReference type="InterPro" id="IPR016181">
    <property type="entry name" value="Acyl_CoA_acyltransferase"/>
</dbReference>
<organism evidence="2 3">
    <name type="scientific">Microlunatus soli</name>
    <dbReference type="NCBI Taxonomy" id="630515"/>
    <lineage>
        <taxon>Bacteria</taxon>
        <taxon>Bacillati</taxon>
        <taxon>Actinomycetota</taxon>
        <taxon>Actinomycetes</taxon>
        <taxon>Propionibacteriales</taxon>
        <taxon>Propionibacteriaceae</taxon>
        <taxon>Microlunatus</taxon>
    </lineage>
</organism>
<proteinExistence type="predicted"/>
<keyword evidence="3" id="KW-1185">Reference proteome</keyword>
<gene>
    <name evidence="2" type="ORF">SAMN04489812_5608</name>
</gene>
<dbReference type="CDD" id="cd04301">
    <property type="entry name" value="NAT_SF"/>
    <property type="match status" value="1"/>
</dbReference>
<dbReference type="EMBL" id="LT629772">
    <property type="protein sequence ID" value="SDT39936.1"/>
    <property type="molecule type" value="Genomic_DNA"/>
</dbReference>
<dbReference type="GO" id="GO:0016747">
    <property type="term" value="F:acyltransferase activity, transferring groups other than amino-acyl groups"/>
    <property type="evidence" value="ECO:0007669"/>
    <property type="project" value="InterPro"/>
</dbReference>
<feature type="domain" description="N-acetyltransferase" evidence="1">
    <location>
        <begin position="25"/>
        <end position="176"/>
    </location>
</feature>
<dbReference type="STRING" id="630515.SAMN04489812_5608"/>
<dbReference type="Gene3D" id="3.40.630.30">
    <property type="match status" value="1"/>
</dbReference>
<dbReference type="PROSITE" id="PS51186">
    <property type="entry name" value="GNAT"/>
    <property type="match status" value="1"/>
</dbReference>
<name>A0A1H2A369_9ACTN</name>
<dbReference type="Pfam" id="PF00583">
    <property type="entry name" value="Acetyltransf_1"/>
    <property type="match status" value="1"/>
</dbReference>
<keyword evidence="2" id="KW-0808">Transferase</keyword>
<sequence>MTRTGVVLEMTDSSQLIESHRQADLTITEVPARNGGLIGDLYRQIWDPIGGGGRNSWTDQEWIDELDQPGVGAWVARLDGQNVGMAETGQPGDGDAGFVVIGVLPQLQGRGIGGDLLSRLTRRLWETTAPNGRATTRVWIWTIPDEHTHTIPNYLARGFRYAKDDADGTAARVGDI</sequence>
<dbReference type="OrthoDB" id="275336at2"/>
<dbReference type="RefSeq" id="WP_091530016.1">
    <property type="nucleotide sequence ID" value="NZ_LT629772.1"/>
</dbReference>
<evidence type="ECO:0000259" key="1">
    <source>
        <dbReference type="PROSITE" id="PS51186"/>
    </source>
</evidence>
<reference evidence="2 3" key="1">
    <citation type="submission" date="2016-10" db="EMBL/GenBank/DDBJ databases">
        <authorList>
            <person name="de Groot N.N."/>
        </authorList>
    </citation>
    <scope>NUCLEOTIDE SEQUENCE [LARGE SCALE GENOMIC DNA]</scope>
    <source>
        <strain evidence="2 3">DSM 21800</strain>
    </source>
</reference>
<dbReference type="AlphaFoldDB" id="A0A1H2A369"/>